<feature type="domain" description="C2H2-type" evidence="3">
    <location>
        <begin position="65"/>
        <end position="92"/>
    </location>
</feature>
<dbReference type="Gene3D" id="3.30.160.60">
    <property type="entry name" value="Classic Zinc Finger"/>
    <property type="match status" value="1"/>
</dbReference>
<dbReference type="PROSITE" id="PS50157">
    <property type="entry name" value="ZINC_FINGER_C2H2_2"/>
    <property type="match status" value="2"/>
</dbReference>
<evidence type="ECO:0000256" key="2">
    <source>
        <dbReference type="SAM" id="MobiDB-lite"/>
    </source>
</evidence>
<dbReference type="SMART" id="SM00355">
    <property type="entry name" value="ZnF_C2H2"/>
    <property type="match status" value="2"/>
</dbReference>
<name>A0AAU9RY70_THLAR</name>
<dbReference type="Pfam" id="PF13912">
    <property type="entry name" value="zf-C2H2_6"/>
    <property type="match status" value="2"/>
</dbReference>
<proteinExistence type="predicted"/>
<evidence type="ECO:0000256" key="1">
    <source>
        <dbReference type="PROSITE-ProRule" id="PRU00042"/>
    </source>
</evidence>
<dbReference type="InterPro" id="IPR036236">
    <property type="entry name" value="Znf_C2H2_sf"/>
</dbReference>
<gene>
    <name evidence="4" type="ORF">TAV2_LOCUS10665</name>
</gene>
<keyword evidence="1" id="KW-0479">Metal-binding</keyword>
<dbReference type="PANTHER" id="PTHR47591">
    <property type="entry name" value="ZINC FINGER PROTEIN ZAT2-RELATED"/>
    <property type="match status" value="1"/>
</dbReference>
<evidence type="ECO:0000313" key="5">
    <source>
        <dbReference type="Proteomes" id="UP000836841"/>
    </source>
</evidence>
<dbReference type="AlphaFoldDB" id="A0AAU9RY70"/>
<feature type="compositionally biased region" description="Polar residues" evidence="2">
    <location>
        <begin position="18"/>
        <end position="28"/>
    </location>
</feature>
<evidence type="ECO:0000313" key="4">
    <source>
        <dbReference type="EMBL" id="CAH2051481.1"/>
    </source>
</evidence>
<protein>
    <recommendedName>
        <fullName evidence="3">C2H2-type domain-containing protein</fullName>
    </recommendedName>
</protein>
<keyword evidence="1" id="KW-0863">Zinc-finger</keyword>
<dbReference type="Proteomes" id="UP000836841">
    <property type="component" value="Chromosome 3"/>
</dbReference>
<dbReference type="PROSITE" id="PS00028">
    <property type="entry name" value="ZINC_FINGER_C2H2_1"/>
    <property type="match status" value="2"/>
</dbReference>
<dbReference type="EMBL" id="OU466859">
    <property type="protein sequence ID" value="CAH2051481.1"/>
    <property type="molecule type" value="Genomic_DNA"/>
</dbReference>
<accession>A0AAU9RY70</accession>
<feature type="domain" description="C2H2-type" evidence="3">
    <location>
        <begin position="193"/>
        <end position="220"/>
    </location>
</feature>
<keyword evidence="5" id="KW-1185">Reference proteome</keyword>
<dbReference type="PANTHER" id="PTHR47591:SF1">
    <property type="entry name" value="ZINC FINGER PROTEIN ZAT2-RELATED"/>
    <property type="match status" value="1"/>
</dbReference>
<evidence type="ECO:0000259" key="3">
    <source>
        <dbReference type="PROSITE" id="PS50157"/>
    </source>
</evidence>
<dbReference type="SUPFAM" id="SSF57667">
    <property type="entry name" value="beta-beta-alpha zinc fingers"/>
    <property type="match status" value="2"/>
</dbReference>
<feature type="region of interest" description="Disordered" evidence="2">
    <location>
        <begin position="1"/>
        <end position="65"/>
    </location>
</feature>
<organism evidence="4 5">
    <name type="scientific">Thlaspi arvense</name>
    <name type="common">Field penny-cress</name>
    <dbReference type="NCBI Taxonomy" id="13288"/>
    <lineage>
        <taxon>Eukaryota</taxon>
        <taxon>Viridiplantae</taxon>
        <taxon>Streptophyta</taxon>
        <taxon>Embryophyta</taxon>
        <taxon>Tracheophyta</taxon>
        <taxon>Spermatophyta</taxon>
        <taxon>Magnoliopsida</taxon>
        <taxon>eudicotyledons</taxon>
        <taxon>Gunneridae</taxon>
        <taxon>Pentapetalae</taxon>
        <taxon>rosids</taxon>
        <taxon>malvids</taxon>
        <taxon>Brassicales</taxon>
        <taxon>Brassicaceae</taxon>
        <taxon>Thlaspideae</taxon>
        <taxon>Thlaspi</taxon>
    </lineage>
</organism>
<sequence>MTNTSDSDPSFIIPFAPSNATLPSYNQTPRKKRTKISNSETGSSSSPRPKPVVKKPDPNAPKITRPCTECGRQFWSWKALFGHMRCHPERQWRGINPPPNHQRTAASRSLVLDASEEDHNIASYLLMLSHHFTTGSSGEVESRFECGGGSHQALATHELVHLTEDPLPPPHHQEIVDQDRKGKRVKLVSGINHRCYICSKVFSSGRALGGHMRCHWERDQEEKNQDSNVIDLNVPATNLPGSSSHTLPECSLELRLGL</sequence>
<reference evidence="4 5" key="1">
    <citation type="submission" date="2022-03" db="EMBL/GenBank/DDBJ databases">
        <authorList>
            <person name="Nunn A."/>
            <person name="Chopra R."/>
            <person name="Nunn A."/>
            <person name="Contreras Garrido A."/>
        </authorList>
    </citation>
    <scope>NUCLEOTIDE SEQUENCE [LARGE SCALE GENOMIC DNA]</scope>
</reference>
<dbReference type="InterPro" id="IPR013087">
    <property type="entry name" value="Znf_C2H2_type"/>
</dbReference>
<keyword evidence="1" id="KW-0862">Zinc</keyword>
<dbReference type="GO" id="GO:0008270">
    <property type="term" value="F:zinc ion binding"/>
    <property type="evidence" value="ECO:0007669"/>
    <property type="project" value="UniProtKB-KW"/>
</dbReference>